<organism evidence="1 2">
    <name type="scientific">Planctopirus hydrillae</name>
    <dbReference type="NCBI Taxonomy" id="1841610"/>
    <lineage>
        <taxon>Bacteria</taxon>
        <taxon>Pseudomonadati</taxon>
        <taxon>Planctomycetota</taxon>
        <taxon>Planctomycetia</taxon>
        <taxon>Planctomycetales</taxon>
        <taxon>Planctomycetaceae</taxon>
        <taxon>Planctopirus</taxon>
    </lineage>
</organism>
<gene>
    <name evidence="1" type="ORF">A6X21_09075</name>
</gene>
<dbReference type="InterPro" id="IPR036107">
    <property type="entry name" value="CsrA_sf"/>
</dbReference>
<dbReference type="Gene3D" id="2.60.40.4380">
    <property type="entry name" value="Translational regulator CsrA"/>
    <property type="match status" value="1"/>
</dbReference>
<reference evidence="1 2" key="1">
    <citation type="submission" date="2016-05" db="EMBL/GenBank/DDBJ databases">
        <title>Genomic and physiological characterization of Planctopirus sp. isolated from fresh water lake.</title>
        <authorList>
            <person name="Subhash Y."/>
            <person name="Ramana C."/>
        </authorList>
    </citation>
    <scope>NUCLEOTIDE SEQUENCE [LARGE SCALE GENOMIC DNA]</scope>
    <source>
        <strain evidence="1 2">JC280</strain>
    </source>
</reference>
<sequence>MLVLSRKYLESVRFELTEPLPAGTVIQVRVVRIGNQTVRLGMEAPASINIARDELTHTPELKADSAA</sequence>
<dbReference type="Proteomes" id="UP000094828">
    <property type="component" value="Unassembled WGS sequence"/>
</dbReference>
<evidence type="ECO:0000313" key="1">
    <source>
        <dbReference type="EMBL" id="ODA29242.1"/>
    </source>
</evidence>
<dbReference type="SUPFAM" id="SSF117130">
    <property type="entry name" value="CsrA-like"/>
    <property type="match status" value="1"/>
</dbReference>
<dbReference type="OrthoDB" id="284801at2"/>
<evidence type="ECO:0000313" key="2">
    <source>
        <dbReference type="Proteomes" id="UP000094828"/>
    </source>
</evidence>
<keyword evidence="2" id="KW-1185">Reference proteome</keyword>
<accession>A0A1C3E7M8</accession>
<proteinExistence type="predicted"/>
<protein>
    <recommendedName>
        <fullName evidence="3">Translational regulator CsrA</fullName>
    </recommendedName>
</protein>
<evidence type="ECO:0008006" key="3">
    <source>
        <dbReference type="Google" id="ProtNLM"/>
    </source>
</evidence>
<dbReference type="GO" id="GO:0006109">
    <property type="term" value="P:regulation of carbohydrate metabolic process"/>
    <property type="evidence" value="ECO:0007669"/>
    <property type="project" value="InterPro"/>
</dbReference>
<dbReference type="STRING" id="1841610.A6X21_09075"/>
<dbReference type="InterPro" id="IPR003751">
    <property type="entry name" value="CsrA"/>
</dbReference>
<dbReference type="GO" id="GO:0003723">
    <property type="term" value="F:RNA binding"/>
    <property type="evidence" value="ECO:0007669"/>
    <property type="project" value="InterPro"/>
</dbReference>
<dbReference type="AlphaFoldDB" id="A0A1C3E7M8"/>
<dbReference type="EMBL" id="LYDR01000137">
    <property type="protein sequence ID" value="ODA29242.1"/>
    <property type="molecule type" value="Genomic_DNA"/>
</dbReference>
<dbReference type="RefSeq" id="WP_068849963.1">
    <property type="nucleotide sequence ID" value="NZ_LYDR01000137.1"/>
</dbReference>
<dbReference type="Pfam" id="PF02599">
    <property type="entry name" value="CsrA"/>
    <property type="match status" value="1"/>
</dbReference>
<comment type="caution">
    <text evidence="1">The sequence shown here is derived from an EMBL/GenBank/DDBJ whole genome shotgun (WGS) entry which is preliminary data.</text>
</comment>
<dbReference type="GO" id="GO:0006402">
    <property type="term" value="P:mRNA catabolic process"/>
    <property type="evidence" value="ECO:0007669"/>
    <property type="project" value="InterPro"/>
</dbReference>
<name>A0A1C3E7M8_9PLAN</name>